<sequence length="155" mass="17095">MTKAALRRQERERQAQQGTDQVIPQQHETQQLSEPSTYGATEQPLANIPHMEPPPPYDAPHPPRGAQGIQDRNPNDEEHPGCLNFGPGRAEGCLNYNSGRFGPEYKVLESLGVTWEVLQLDTLLLCTGYKPASGLAPHVMGHAMVYPNDDDRTGV</sequence>
<keyword evidence="3" id="KW-1185">Reference proteome</keyword>
<dbReference type="Proteomes" id="UP001345013">
    <property type="component" value="Unassembled WGS sequence"/>
</dbReference>
<proteinExistence type="predicted"/>
<evidence type="ECO:0000313" key="2">
    <source>
        <dbReference type="EMBL" id="KAK5070660.1"/>
    </source>
</evidence>
<dbReference type="EMBL" id="JAVRRG010000397">
    <property type="protein sequence ID" value="KAK5070660.1"/>
    <property type="molecule type" value="Genomic_DNA"/>
</dbReference>
<gene>
    <name evidence="2" type="ORF">LTR24_010639</name>
</gene>
<feature type="compositionally biased region" description="Pro residues" evidence="1">
    <location>
        <begin position="51"/>
        <end position="63"/>
    </location>
</feature>
<comment type="caution">
    <text evidence="2">The sequence shown here is derived from an EMBL/GenBank/DDBJ whole genome shotgun (WGS) entry which is preliminary data.</text>
</comment>
<protein>
    <submittedName>
        <fullName evidence="2">Uncharacterized protein</fullName>
    </submittedName>
</protein>
<organism evidence="2 3">
    <name type="scientific">Lithohypha guttulata</name>
    <dbReference type="NCBI Taxonomy" id="1690604"/>
    <lineage>
        <taxon>Eukaryota</taxon>
        <taxon>Fungi</taxon>
        <taxon>Dikarya</taxon>
        <taxon>Ascomycota</taxon>
        <taxon>Pezizomycotina</taxon>
        <taxon>Eurotiomycetes</taxon>
        <taxon>Chaetothyriomycetidae</taxon>
        <taxon>Chaetothyriales</taxon>
        <taxon>Trichomeriaceae</taxon>
        <taxon>Lithohypha</taxon>
    </lineage>
</organism>
<reference evidence="2 3" key="1">
    <citation type="submission" date="2023-08" db="EMBL/GenBank/DDBJ databases">
        <title>Black Yeasts Isolated from many extreme environments.</title>
        <authorList>
            <person name="Coleine C."/>
            <person name="Stajich J.E."/>
            <person name="Selbmann L."/>
        </authorList>
    </citation>
    <scope>NUCLEOTIDE SEQUENCE [LARGE SCALE GENOMIC DNA]</scope>
    <source>
        <strain evidence="2 3">CCFEE 5885</strain>
    </source>
</reference>
<name>A0ABR0JV25_9EURO</name>
<feature type="compositionally biased region" description="Polar residues" evidence="1">
    <location>
        <begin position="18"/>
        <end position="40"/>
    </location>
</feature>
<accession>A0ABR0JV25</accession>
<evidence type="ECO:0000313" key="3">
    <source>
        <dbReference type="Proteomes" id="UP001345013"/>
    </source>
</evidence>
<evidence type="ECO:0000256" key="1">
    <source>
        <dbReference type="SAM" id="MobiDB-lite"/>
    </source>
</evidence>
<feature type="region of interest" description="Disordered" evidence="1">
    <location>
        <begin position="1"/>
        <end position="84"/>
    </location>
</feature>